<dbReference type="Pfam" id="PF03853">
    <property type="entry name" value="YjeF_N"/>
    <property type="match status" value="1"/>
</dbReference>
<evidence type="ECO:0000313" key="2">
    <source>
        <dbReference type="EMBL" id="PVZ94932.1"/>
    </source>
</evidence>
<organism evidence="2 3">
    <name type="scientific">Amnibacterium flavum</name>
    <dbReference type="NCBI Taxonomy" id="2173173"/>
    <lineage>
        <taxon>Bacteria</taxon>
        <taxon>Bacillati</taxon>
        <taxon>Actinomycetota</taxon>
        <taxon>Actinomycetes</taxon>
        <taxon>Micrococcales</taxon>
        <taxon>Microbacteriaceae</taxon>
        <taxon>Amnibacterium</taxon>
    </lineage>
</organism>
<feature type="domain" description="YjeF N-terminal" evidence="1">
    <location>
        <begin position="1"/>
        <end position="205"/>
    </location>
</feature>
<reference evidence="2 3" key="1">
    <citation type="submission" date="2018-05" db="EMBL/GenBank/DDBJ databases">
        <title>Amnibacterium sp. M8JJ-5, whole genome shotgun sequence.</title>
        <authorList>
            <person name="Tuo L."/>
        </authorList>
    </citation>
    <scope>NUCLEOTIDE SEQUENCE [LARGE SCALE GENOMIC DNA]</scope>
    <source>
        <strain evidence="2 3">M8JJ-5</strain>
    </source>
</reference>
<gene>
    <name evidence="2" type="ORF">DDQ50_12905</name>
</gene>
<dbReference type="NCBIfam" id="TIGR00197">
    <property type="entry name" value="yjeF_nterm"/>
    <property type="match status" value="1"/>
</dbReference>
<protein>
    <submittedName>
        <fullName evidence="2">NAD(P)H-hydrate epimerase</fullName>
    </submittedName>
</protein>
<sequence>MQRAAAGLAAVTADALGRRAQKSSEPVRQRIVILTGPGNNGGDALYAGAELAKRGTEVVVAPISERLHPEALAAARRAGATVLAVADVDAALAAADGADGADAILDGLFGTGSAGRPTPSLSGPAAALVAALLPILDRPNRPTVIAVDIPSGIDADTGAVDGPVLPADVTVTFGAFKAGLLREPAASLTGRIELVDIGLADQLARVVPLLRR</sequence>
<dbReference type="Proteomes" id="UP000244893">
    <property type="component" value="Unassembled WGS sequence"/>
</dbReference>
<dbReference type="AlphaFoldDB" id="A0A2V1HTD1"/>
<evidence type="ECO:0000313" key="3">
    <source>
        <dbReference type="Proteomes" id="UP000244893"/>
    </source>
</evidence>
<dbReference type="InterPro" id="IPR004443">
    <property type="entry name" value="YjeF_N_dom"/>
</dbReference>
<dbReference type="EMBL" id="QEOP01000002">
    <property type="protein sequence ID" value="PVZ94932.1"/>
    <property type="molecule type" value="Genomic_DNA"/>
</dbReference>
<accession>A0A2V1HTD1</accession>
<proteinExistence type="predicted"/>
<name>A0A2V1HTD1_9MICO</name>
<dbReference type="Gene3D" id="3.40.50.10260">
    <property type="entry name" value="YjeF N-terminal domain"/>
    <property type="match status" value="1"/>
</dbReference>
<dbReference type="SUPFAM" id="SSF64153">
    <property type="entry name" value="YjeF N-terminal domain-like"/>
    <property type="match status" value="1"/>
</dbReference>
<comment type="caution">
    <text evidence="2">The sequence shown here is derived from an EMBL/GenBank/DDBJ whole genome shotgun (WGS) entry which is preliminary data.</text>
</comment>
<keyword evidence="3" id="KW-1185">Reference proteome</keyword>
<dbReference type="PROSITE" id="PS51385">
    <property type="entry name" value="YJEF_N"/>
    <property type="match status" value="1"/>
</dbReference>
<evidence type="ECO:0000259" key="1">
    <source>
        <dbReference type="PROSITE" id="PS51385"/>
    </source>
</evidence>
<dbReference type="OrthoDB" id="9806925at2"/>
<dbReference type="InterPro" id="IPR036652">
    <property type="entry name" value="YjeF_N_dom_sf"/>
</dbReference>